<reference evidence="4" key="1">
    <citation type="submission" date="2017-02" db="UniProtKB">
        <authorList>
            <consortium name="WormBaseParasite"/>
        </authorList>
    </citation>
    <scope>IDENTIFICATION</scope>
</reference>
<sequence length="225" mass="25345">MFISSCFRQERHPGECGDALCSVAVENKELLGEVLAIGLGSSSGSSQLRADCFDSSDPHRSEDEIEATSPSTSTFKPPTVPCYIDGFLQEILLSSPAHLFSCGLLPADKLSASWERWLCHLACSLTPNQWQGYWAAHTAVFGLGALPVHLCSFFNRSMLRDYEEIDRQQLEYEEVKSVIRSPLYRHVDRSHVDLSMADTLNKIFLLSRKNRAEEKMGWWKVCCSY</sequence>
<evidence type="ECO:0000256" key="1">
    <source>
        <dbReference type="SAM" id="MobiDB-lite"/>
    </source>
</evidence>
<gene>
    <name evidence="2" type="ORF">NBR_LOCUS20524</name>
</gene>
<protein>
    <submittedName>
        <fullName evidence="4">Rab3 GTPase-activating protein catalytic subunit</fullName>
    </submittedName>
</protein>
<keyword evidence="3" id="KW-1185">Reference proteome</keyword>
<evidence type="ECO:0000313" key="3">
    <source>
        <dbReference type="Proteomes" id="UP000271162"/>
    </source>
</evidence>
<dbReference type="EMBL" id="UYSL01025219">
    <property type="protein sequence ID" value="VDL84261.1"/>
    <property type="molecule type" value="Genomic_DNA"/>
</dbReference>
<accession>A0A0N4YTF1</accession>
<organism evidence="4">
    <name type="scientific">Nippostrongylus brasiliensis</name>
    <name type="common">Rat hookworm</name>
    <dbReference type="NCBI Taxonomy" id="27835"/>
    <lineage>
        <taxon>Eukaryota</taxon>
        <taxon>Metazoa</taxon>
        <taxon>Ecdysozoa</taxon>
        <taxon>Nematoda</taxon>
        <taxon>Chromadorea</taxon>
        <taxon>Rhabditida</taxon>
        <taxon>Rhabditina</taxon>
        <taxon>Rhabditomorpha</taxon>
        <taxon>Strongyloidea</taxon>
        <taxon>Heligmosomidae</taxon>
        <taxon>Nippostrongylus</taxon>
    </lineage>
</organism>
<reference evidence="2 3" key="2">
    <citation type="submission" date="2018-11" db="EMBL/GenBank/DDBJ databases">
        <authorList>
            <consortium name="Pathogen Informatics"/>
        </authorList>
    </citation>
    <scope>NUCLEOTIDE SEQUENCE [LARGE SCALE GENOMIC DNA]</scope>
</reference>
<dbReference type="Proteomes" id="UP000271162">
    <property type="component" value="Unassembled WGS sequence"/>
</dbReference>
<dbReference type="WBParaSite" id="NBR_0002052301-mRNA-1">
    <property type="protein sequence ID" value="NBR_0002052301-mRNA-1"/>
    <property type="gene ID" value="NBR_0002052301"/>
</dbReference>
<evidence type="ECO:0000313" key="4">
    <source>
        <dbReference type="WBParaSite" id="NBR_0002052301-mRNA-1"/>
    </source>
</evidence>
<name>A0A0N4YTF1_NIPBR</name>
<dbReference type="AlphaFoldDB" id="A0A0N4YTF1"/>
<proteinExistence type="predicted"/>
<dbReference type="STRING" id="27835.A0A0N4YTF1"/>
<evidence type="ECO:0000313" key="2">
    <source>
        <dbReference type="EMBL" id="VDL84261.1"/>
    </source>
</evidence>
<feature type="region of interest" description="Disordered" evidence="1">
    <location>
        <begin position="42"/>
        <end position="74"/>
    </location>
</feature>